<feature type="domain" description="Alcohol dehydrogenase-like C-terminal" evidence="3">
    <location>
        <begin position="142"/>
        <end position="240"/>
    </location>
</feature>
<protein>
    <submittedName>
        <fullName evidence="5">Threonine dehydrogenase</fullName>
    </submittedName>
</protein>
<dbReference type="AlphaFoldDB" id="A0A1H2M1N7"/>
<dbReference type="Pfam" id="PF08240">
    <property type="entry name" value="ADH_N"/>
    <property type="match status" value="1"/>
</dbReference>
<feature type="domain" description="Alcohol dehydrogenase-like N-terminal" evidence="4">
    <location>
        <begin position="24"/>
        <end position="113"/>
    </location>
</feature>
<dbReference type="InterPro" id="IPR050129">
    <property type="entry name" value="Zn_alcohol_dh"/>
</dbReference>
<dbReference type="InterPro" id="IPR036291">
    <property type="entry name" value="NAD(P)-bd_dom_sf"/>
</dbReference>
<dbReference type="Gene3D" id="3.90.180.10">
    <property type="entry name" value="Medium-chain alcohol dehydrogenases, catalytic domain"/>
    <property type="match status" value="2"/>
</dbReference>
<organism evidence="5 6">
    <name type="scientific">Microlunatus sagamiharensis</name>
    <dbReference type="NCBI Taxonomy" id="546874"/>
    <lineage>
        <taxon>Bacteria</taxon>
        <taxon>Bacillati</taxon>
        <taxon>Actinomycetota</taxon>
        <taxon>Actinomycetes</taxon>
        <taxon>Propionibacteriales</taxon>
        <taxon>Propionibacteriaceae</taxon>
        <taxon>Microlunatus</taxon>
    </lineage>
</organism>
<evidence type="ECO:0000313" key="6">
    <source>
        <dbReference type="Proteomes" id="UP000198825"/>
    </source>
</evidence>
<accession>A0A1H2M1N7</accession>
<keyword evidence="6" id="KW-1185">Reference proteome</keyword>
<dbReference type="GO" id="GO:0016491">
    <property type="term" value="F:oxidoreductase activity"/>
    <property type="evidence" value="ECO:0007669"/>
    <property type="project" value="UniProtKB-KW"/>
</dbReference>
<dbReference type="InterPro" id="IPR013149">
    <property type="entry name" value="ADH-like_C"/>
</dbReference>
<dbReference type="STRING" id="546874.SAMN04488544_1236"/>
<dbReference type="InterPro" id="IPR011032">
    <property type="entry name" value="GroES-like_sf"/>
</dbReference>
<dbReference type="PANTHER" id="PTHR43401">
    <property type="entry name" value="L-THREONINE 3-DEHYDROGENASE"/>
    <property type="match status" value="1"/>
</dbReference>
<dbReference type="OrthoDB" id="9797931at2"/>
<dbReference type="PANTHER" id="PTHR43401:SF2">
    <property type="entry name" value="L-THREONINE 3-DEHYDROGENASE"/>
    <property type="match status" value="1"/>
</dbReference>
<name>A0A1H2M1N7_9ACTN</name>
<evidence type="ECO:0000259" key="4">
    <source>
        <dbReference type="Pfam" id="PF08240"/>
    </source>
</evidence>
<gene>
    <name evidence="5" type="ORF">SAMN04488544_1236</name>
</gene>
<dbReference type="Proteomes" id="UP000198825">
    <property type="component" value="Chromosome I"/>
</dbReference>
<dbReference type="Gene3D" id="3.40.50.720">
    <property type="entry name" value="NAD(P)-binding Rossmann-like Domain"/>
    <property type="match status" value="1"/>
</dbReference>
<dbReference type="InterPro" id="IPR013154">
    <property type="entry name" value="ADH-like_N"/>
</dbReference>
<evidence type="ECO:0000259" key="3">
    <source>
        <dbReference type="Pfam" id="PF00107"/>
    </source>
</evidence>
<reference evidence="6" key="1">
    <citation type="submission" date="2016-10" db="EMBL/GenBank/DDBJ databases">
        <authorList>
            <person name="Varghese N."/>
            <person name="Submissions S."/>
        </authorList>
    </citation>
    <scope>NUCLEOTIDE SEQUENCE [LARGE SCALE GENOMIC DNA]</scope>
    <source>
        <strain evidence="6">DSM 21743</strain>
    </source>
</reference>
<evidence type="ECO:0000256" key="2">
    <source>
        <dbReference type="ARBA" id="ARBA00023002"/>
    </source>
</evidence>
<comment type="cofactor">
    <cofactor evidence="1">
        <name>Zn(2+)</name>
        <dbReference type="ChEBI" id="CHEBI:29105"/>
    </cofactor>
</comment>
<dbReference type="RefSeq" id="WP_157719839.1">
    <property type="nucleotide sequence ID" value="NZ_LT629799.1"/>
</dbReference>
<keyword evidence="2" id="KW-0560">Oxidoreductase</keyword>
<dbReference type="SUPFAM" id="SSF51735">
    <property type="entry name" value="NAD(P)-binding Rossmann-fold domains"/>
    <property type="match status" value="1"/>
</dbReference>
<proteinExistence type="predicted"/>
<evidence type="ECO:0000313" key="5">
    <source>
        <dbReference type="EMBL" id="SDU87044.1"/>
    </source>
</evidence>
<evidence type="ECO:0000256" key="1">
    <source>
        <dbReference type="ARBA" id="ARBA00001947"/>
    </source>
</evidence>
<dbReference type="SUPFAM" id="SSF50129">
    <property type="entry name" value="GroES-like"/>
    <property type="match status" value="1"/>
</dbReference>
<dbReference type="EMBL" id="LT629799">
    <property type="protein sequence ID" value="SDU87044.1"/>
    <property type="molecule type" value="Genomic_DNA"/>
</dbReference>
<sequence>MRLAELVAPRRFAVIEVEAPVRAPGELLVDVEVCGVCASELDQWEGGSGVELPRRIGHEVSGRVAAADPGSAYAVGDPVAVWTLSAGYAEQVSAPETSCRPLGSFPVGLGLLEPVACAANAVELADVRLADDVVIIGAGFMGSLVQQLVALRGARSVVVVDRRPDVLALAARLGATRTVDARREDAAAVVREVTGGRGADVTFEVTGVQGGLDAVGDLTRMSGKVVLVGFHLGTPRTLPLGHWNWMAYDLRNAHFREPATIMRGMDVAGRLLAAGRLDLGPLVTHRFGLEQVDDAFATAVAKPEGFVKAVVSMTATTAPRPVTEPSGATR</sequence>
<dbReference type="Pfam" id="PF00107">
    <property type="entry name" value="ADH_zinc_N"/>
    <property type="match status" value="1"/>
</dbReference>